<evidence type="ECO:0000313" key="1">
    <source>
        <dbReference type="EMBL" id="RWR19508.1"/>
    </source>
</evidence>
<name>A0A443JG90_9RHOB</name>
<dbReference type="RefSeq" id="WP_128209264.1">
    <property type="nucleotide sequence ID" value="NZ_JBHRSO010000063.1"/>
</dbReference>
<gene>
    <name evidence="1" type="ORF">D2T30_13380</name>
</gene>
<proteinExistence type="predicted"/>
<accession>A0A443JG90</accession>
<evidence type="ECO:0000313" key="2">
    <source>
        <dbReference type="Proteomes" id="UP000284476"/>
    </source>
</evidence>
<reference evidence="1 2" key="1">
    <citation type="submission" date="2019-01" db="EMBL/GenBank/DDBJ databases">
        <title>Sinorhodobacter populi sp. nov. isolated from the symptomatic bark tissue of Populus euramericana canker.</title>
        <authorList>
            <person name="Xu G."/>
        </authorList>
    </citation>
    <scope>NUCLEOTIDE SEQUENCE [LARGE SCALE GENOMIC DNA]</scope>
    <source>
        <strain evidence="1 2">SK2B-1</strain>
    </source>
</reference>
<sequence>MMEGLPEQGTLVRTSCEHGAFSVLIPTEIVRGMFRSAARITARYNAPETAQVTLIRDQIRGLAEEIGAAEAGLFPRLPDNEAGIKNTIAIFTLGLLSGRADLAALLKMHLHWDRGIVAVHLSQDNIEVAIAGPDGAWDVSYSVGRKDTPVLNLH</sequence>
<organism evidence="1 2">
    <name type="scientific">Paenirhodobacter populi</name>
    <dbReference type="NCBI Taxonomy" id="2306993"/>
    <lineage>
        <taxon>Bacteria</taxon>
        <taxon>Pseudomonadati</taxon>
        <taxon>Pseudomonadota</taxon>
        <taxon>Alphaproteobacteria</taxon>
        <taxon>Rhodobacterales</taxon>
        <taxon>Rhodobacter group</taxon>
        <taxon>Paenirhodobacter</taxon>
    </lineage>
</organism>
<reference evidence="1 2" key="2">
    <citation type="submission" date="2019-01" db="EMBL/GenBank/DDBJ databases">
        <authorList>
            <person name="Li Y."/>
        </authorList>
    </citation>
    <scope>NUCLEOTIDE SEQUENCE [LARGE SCALE GENOMIC DNA]</scope>
    <source>
        <strain evidence="1 2">SK2B-1</strain>
    </source>
</reference>
<dbReference type="Proteomes" id="UP000284476">
    <property type="component" value="Unassembled WGS sequence"/>
</dbReference>
<dbReference type="EMBL" id="SAUZ01000015">
    <property type="protein sequence ID" value="RWR19508.1"/>
    <property type="molecule type" value="Genomic_DNA"/>
</dbReference>
<dbReference type="AlphaFoldDB" id="A0A443JG90"/>
<comment type="caution">
    <text evidence="1">The sequence shown here is derived from an EMBL/GenBank/DDBJ whole genome shotgun (WGS) entry which is preliminary data.</text>
</comment>
<protein>
    <submittedName>
        <fullName evidence="1">Uncharacterized protein</fullName>
    </submittedName>
</protein>